<organism evidence="2 3">
    <name type="scientific">Cryptosporangium aurantiacum</name>
    <dbReference type="NCBI Taxonomy" id="134849"/>
    <lineage>
        <taxon>Bacteria</taxon>
        <taxon>Bacillati</taxon>
        <taxon>Actinomycetota</taxon>
        <taxon>Actinomycetes</taxon>
        <taxon>Cryptosporangiales</taxon>
        <taxon>Cryptosporangiaceae</taxon>
        <taxon>Cryptosporangium</taxon>
    </lineage>
</organism>
<evidence type="ECO:0000313" key="3">
    <source>
        <dbReference type="Proteomes" id="UP000184440"/>
    </source>
</evidence>
<evidence type="ECO:0008006" key="4">
    <source>
        <dbReference type="Google" id="ProtNLM"/>
    </source>
</evidence>
<keyword evidence="1" id="KW-0812">Transmembrane</keyword>
<protein>
    <recommendedName>
        <fullName evidence="4">VCBS repeat-containing protein</fullName>
    </recommendedName>
</protein>
<reference evidence="2 3" key="1">
    <citation type="submission" date="2016-11" db="EMBL/GenBank/DDBJ databases">
        <authorList>
            <person name="Jaros S."/>
            <person name="Januszkiewicz K."/>
            <person name="Wedrychowicz H."/>
        </authorList>
    </citation>
    <scope>NUCLEOTIDE SEQUENCE [LARGE SCALE GENOMIC DNA]</scope>
    <source>
        <strain evidence="2 3">DSM 46144</strain>
    </source>
</reference>
<accession>A0A1M7RBN6</accession>
<proteinExistence type="predicted"/>
<evidence type="ECO:0000256" key="1">
    <source>
        <dbReference type="SAM" id="Phobius"/>
    </source>
</evidence>
<dbReference type="EMBL" id="FRCS01000009">
    <property type="protein sequence ID" value="SHN43549.1"/>
    <property type="molecule type" value="Genomic_DNA"/>
</dbReference>
<gene>
    <name evidence="2" type="ORF">SAMN05443668_109224</name>
</gene>
<keyword evidence="1" id="KW-0472">Membrane</keyword>
<keyword evidence="1" id="KW-1133">Transmembrane helix</keyword>
<dbReference type="STRING" id="134849.SAMN05443668_109224"/>
<dbReference type="RefSeq" id="WP_073260826.1">
    <property type="nucleotide sequence ID" value="NZ_FRCS01000009.1"/>
</dbReference>
<dbReference type="AlphaFoldDB" id="A0A1M7RBN6"/>
<evidence type="ECO:0000313" key="2">
    <source>
        <dbReference type="EMBL" id="SHN43549.1"/>
    </source>
</evidence>
<keyword evidence="3" id="KW-1185">Reference proteome</keyword>
<feature type="transmembrane region" description="Helical" evidence="1">
    <location>
        <begin position="41"/>
        <end position="60"/>
    </location>
</feature>
<sequence length="228" mass="23765">MSEFPDLESAFARLRTAAPVPPPPGPDAVRETVRRRRRGRWALAAVLVLLTGAGLGWLIVLDGDPDTARIVPGVRPAAPSTSPAGPARGLDPSDIYPDFTIEVPARPGGCPAATLRFRGGGQEVTVGGVRYRTGGESAFGFGDLTGDGHDELAVIVSCGSGRWMLLVQTATGPGPATTLAAGVLPGPVVSVDVGVHQRITTFSSRVQNAEAMLHVYGLRGDGTLIRWK</sequence>
<dbReference type="Proteomes" id="UP000184440">
    <property type="component" value="Unassembled WGS sequence"/>
</dbReference>
<name>A0A1M7RBN6_9ACTN</name>